<comment type="caution">
    <text evidence="1">The sequence shown here is derived from an EMBL/GenBank/DDBJ whole genome shotgun (WGS) entry which is preliminary data.</text>
</comment>
<keyword evidence="2" id="KW-1185">Reference proteome</keyword>
<evidence type="ECO:0000313" key="2">
    <source>
        <dbReference type="Proteomes" id="UP000789901"/>
    </source>
</evidence>
<evidence type="ECO:0000313" key="1">
    <source>
        <dbReference type="EMBL" id="CAG8839557.1"/>
    </source>
</evidence>
<dbReference type="Proteomes" id="UP000789901">
    <property type="component" value="Unassembled WGS sequence"/>
</dbReference>
<accession>A0ABN7WTH7</accession>
<sequence>MEELKNLYKEIDLLSKFDIEKIEIINSMYESFSIEHREEIRKAIINANIRLLDKNESYLIEYEPYHTFIMRIRKQNRPNDIMEYIYDCSITLNHVKQLLDIYKRRANIERRRNYKLTQSKKIYGNTSEHERRLLEKSVTKNIVILLDYRPKSFITDQF</sequence>
<dbReference type="EMBL" id="CAJVQB010060692">
    <property type="protein sequence ID" value="CAG8839557.1"/>
    <property type="molecule type" value="Genomic_DNA"/>
</dbReference>
<organism evidence="1 2">
    <name type="scientific">Gigaspora margarita</name>
    <dbReference type="NCBI Taxonomy" id="4874"/>
    <lineage>
        <taxon>Eukaryota</taxon>
        <taxon>Fungi</taxon>
        <taxon>Fungi incertae sedis</taxon>
        <taxon>Mucoromycota</taxon>
        <taxon>Glomeromycotina</taxon>
        <taxon>Glomeromycetes</taxon>
        <taxon>Diversisporales</taxon>
        <taxon>Gigasporaceae</taxon>
        <taxon>Gigaspora</taxon>
    </lineage>
</organism>
<name>A0ABN7WTH7_GIGMA</name>
<proteinExistence type="predicted"/>
<gene>
    <name evidence="1" type="ORF">GMARGA_LOCUS34502</name>
</gene>
<reference evidence="1 2" key="1">
    <citation type="submission" date="2021-06" db="EMBL/GenBank/DDBJ databases">
        <authorList>
            <person name="Kallberg Y."/>
            <person name="Tangrot J."/>
            <person name="Rosling A."/>
        </authorList>
    </citation>
    <scope>NUCLEOTIDE SEQUENCE [LARGE SCALE GENOMIC DNA]</scope>
    <source>
        <strain evidence="1 2">120-4 pot B 10/14</strain>
    </source>
</reference>
<feature type="non-terminal residue" evidence="1">
    <location>
        <position position="158"/>
    </location>
</feature>
<protein>
    <submittedName>
        <fullName evidence="1">40377_t:CDS:1</fullName>
    </submittedName>
</protein>